<protein>
    <submittedName>
        <fullName evidence="1">14426_t:CDS:1</fullName>
    </submittedName>
</protein>
<sequence>MASDSSDKEVLVDSSNKEVLVDSSNKGILVDKMESNAPMEIDIPTDKAESDFW</sequence>
<evidence type="ECO:0000313" key="1">
    <source>
        <dbReference type="EMBL" id="CAG8777040.1"/>
    </source>
</evidence>
<accession>A0A9N9JFL1</accession>
<keyword evidence="2" id="KW-1185">Reference proteome</keyword>
<evidence type="ECO:0000313" key="2">
    <source>
        <dbReference type="Proteomes" id="UP000789405"/>
    </source>
</evidence>
<feature type="non-terminal residue" evidence="1">
    <location>
        <position position="53"/>
    </location>
</feature>
<dbReference type="EMBL" id="CAJVPY010020794">
    <property type="protein sequence ID" value="CAG8777040.1"/>
    <property type="molecule type" value="Genomic_DNA"/>
</dbReference>
<comment type="caution">
    <text evidence="1">The sequence shown here is derived from an EMBL/GenBank/DDBJ whole genome shotgun (WGS) entry which is preliminary data.</text>
</comment>
<organism evidence="1 2">
    <name type="scientific">Dentiscutata erythropus</name>
    <dbReference type="NCBI Taxonomy" id="1348616"/>
    <lineage>
        <taxon>Eukaryota</taxon>
        <taxon>Fungi</taxon>
        <taxon>Fungi incertae sedis</taxon>
        <taxon>Mucoromycota</taxon>
        <taxon>Glomeromycotina</taxon>
        <taxon>Glomeromycetes</taxon>
        <taxon>Diversisporales</taxon>
        <taxon>Gigasporaceae</taxon>
        <taxon>Dentiscutata</taxon>
    </lineage>
</organism>
<reference evidence="1" key="1">
    <citation type="submission" date="2021-06" db="EMBL/GenBank/DDBJ databases">
        <authorList>
            <person name="Kallberg Y."/>
            <person name="Tangrot J."/>
            <person name="Rosling A."/>
        </authorList>
    </citation>
    <scope>NUCLEOTIDE SEQUENCE</scope>
    <source>
        <strain evidence="1">MA453B</strain>
    </source>
</reference>
<name>A0A9N9JFL1_9GLOM</name>
<gene>
    <name evidence="1" type="ORF">DERYTH_LOCUS19250</name>
</gene>
<dbReference type="AlphaFoldDB" id="A0A9N9JFL1"/>
<dbReference type="Proteomes" id="UP000789405">
    <property type="component" value="Unassembled WGS sequence"/>
</dbReference>
<proteinExistence type="predicted"/>